<name>A0A8S1HEG4_9PELO</name>
<keyword evidence="1" id="KW-0521">NADP</keyword>
<feature type="transmembrane region" description="Helical" evidence="3">
    <location>
        <begin position="292"/>
        <end position="313"/>
    </location>
</feature>
<organism evidence="4 5">
    <name type="scientific">Caenorhabditis auriculariae</name>
    <dbReference type="NCBI Taxonomy" id="2777116"/>
    <lineage>
        <taxon>Eukaryota</taxon>
        <taxon>Metazoa</taxon>
        <taxon>Ecdysozoa</taxon>
        <taxon>Nematoda</taxon>
        <taxon>Chromadorea</taxon>
        <taxon>Rhabditida</taxon>
        <taxon>Rhabditina</taxon>
        <taxon>Rhabditomorpha</taxon>
        <taxon>Rhabditoidea</taxon>
        <taxon>Rhabditidae</taxon>
        <taxon>Peloderinae</taxon>
        <taxon>Caenorhabditis</taxon>
    </lineage>
</organism>
<sequence length="661" mass="74552">MAPRSFVVTGANRGIGLGIVSQLLKNREIEVIIATCRQPEKAEELLAIKDERLHLLQLEIDDDSSINAFYSKAESLLGEKGLAVLVNNAGVLIDYDVLQEPDRETIRKQLETNSISPAVFIQRMLPLLRKAAELEEGERLSVDRAAIVNISSTAASIQKIDGTFNGPLVAYRMSKSALNSFAKSCSIDLKPLHILVTSFCPGWVQTDMGGKNALLTVEQSTSELVSSILRLSSEHHGGFFERNLQLKLALDRSSKGATVGDCPEPFDMRLPARHVAKCTELYQVTPVETKTVITHLSLLFGGLFSNICLHFMFSGRAKLGTASFTYIRIIGIAQFIFFILPFPLQVFTNHYQQGRTWIAANFLPVLLALFHFVIASLCLCFSFRLHLMLNYVRRCRRWNSVSWVAWRKIFHILPFGTIANVSLCFEYVIDYEQCVFGDQLYAIGRARLSENGPQDRIKMEVCSLCTLTFIVSERCILPKLGSPYAAKHIPLFANLQPLLVALILSHASVHVYTTLSFINRQPVDESLRLTLYGVSYSLPFPLMLVLSKTFRSHLFHLMSNSLQARSRLRKDSTLSKVTQQIARHVAYSKLEMDNTELDDRIFNAKTVRNILRDDAVYRVRFAIPQTVQVIEEEDVDDAEDRRNESLHMASTDIVYDYSSLE</sequence>
<reference evidence="4" key="1">
    <citation type="submission" date="2020-10" db="EMBL/GenBank/DDBJ databases">
        <authorList>
            <person name="Kikuchi T."/>
        </authorList>
    </citation>
    <scope>NUCLEOTIDE SEQUENCE</scope>
    <source>
        <strain evidence="4">NKZ352</strain>
    </source>
</reference>
<dbReference type="OrthoDB" id="5807489at2759"/>
<accession>A0A8S1HEG4</accession>
<dbReference type="InterPro" id="IPR036291">
    <property type="entry name" value="NAD(P)-bd_dom_sf"/>
</dbReference>
<gene>
    <name evidence="4" type="ORF">CAUJ_LOCUS8710</name>
</gene>
<keyword evidence="5" id="KW-1185">Reference proteome</keyword>
<dbReference type="InterPro" id="IPR002347">
    <property type="entry name" value="SDR_fam"/>
</dbReference>
<keyword evidence="3" id="KW-0812">Transmembrane</keyword>
<comment type="caution">
    <text evidence="4">The sequence shown here is derived from an EMBL/GenBank/DDBJ whole genome shotgun (WGS) entry which is preliminary data.</text>
</comment>
<dbReference type="PANTHER" id="PTHR43544:SF7">
    <property type="entry name" value="NADB-LER2"/>
    <property type="match status" value="1"/>
</dbReference>
<evidence type="ECO:0000313" key="5">
    <source>
        <dbReference type="Proteomes" id="UP000835052"/>
    </source>
</evidence>
<dbReference type="SUPFAM" id="SSF51735">
    <property type="entry name" value="NAD(P)-binding Rossmann-fold domains"/>
    <property type="match status" value="1"/>
</dbReference>
<evidence type="ECO:0000256" key="2">
    <source>
        <dbReference type="ARBA" id="ARBA00023002"/>
    </source>
</evidence>
<proteinExistence type="predicted"/>
<feature type="transmembrane region" description="Helical" evidence="3">
    <location>
        <begin position="325"/>
        <end position="342"/>
    </location>
</feature>
<keyword evidence="2" id="KW-0560">Oxidoreductase</keyword>
<dbReference type="InterPro" id="IPR051468">
    <property type="entry name" value="Fungal_SecMetab_SDRs"/>
</dbReference>
<dbReference type="PRINTS" id="PR00081">
    <property type="entry name" value="GDHRDH"/>
</dbReference>
<dbReference type="Pfam" id="PF00106">
    <property type="entry name" value="adh_short"/>
    <property type="match status" value="1"/>
</dbReference>
<dbReference type="PRINTS" id="PR00080">
    <property type="entry name" value="SDRFAMILY"/>
</dbReference>
<feature type="transmembrane region" description="Helical" evidence="3">
    <location>
        <begin position="362"/>
        <end position="387"/>
    </location>
</feature>
<keyword evidence="3" id="KW-0472">Membrane</keyword>
<dbReference type="GO" id="GO:0005737">
    <property type="term" value="C:cytoplasm"/>
    <property type="evidence" value="ECO:0007669"/>
    <property type="project" value="TreeGrafter"/>
</dbReference>
<evidence type="ECO:0000256" key="1">
    <source>
        <dbReference type="ARBA" id="ARBA00022857"/>
    </source>
</evidence>
<dbReference type="Gene3D" id="3.40.50.720">
    <property type="entry name" value="NAD(P)-binding Rossmann-like Domain"/>
    <property type="match status" value="1"/>
</dbReference>
<dbReference type="CDD" id="cd05325">
    <property type="entry name" value="carb_red_sniffer_like_SDR_c"/>
    <property type="match status" value="1"/>
</dbReference>
<keyword evidence="3" id="KW-1133">Transmembrane helix</keyword>
<evidence type="ECO:0000256" key="3">
    <source>
        <dbReference type="SAM" id="Phobius"/>
    </source>
</evidence>
<evidence type="ECO:0000313" key="4">
    <source>
        <dbReference type="EMBL" id="CAD6192791.1"/>
    </source>
</evidence>
<dbReference type="PANTHER" id="PTHR43544">
    <property type="entry name" value="SHORT-CHAIN DEHYDROGENASE/REDUCTASE"/>
    <property type="match status" value="1"/>
</dbReference>
<dbReference type="EMBL" id="CAJGYM010000030">
    <property type="protein sequence ID" value="CAD6192791.1"/>
    <property type="molecule type" value="Genomic_DNA"/>
</dbReference>
<dbReference type="GO" id="GO:0016491">
    <property type="term" value="F:oxidoreductase activity"/>
    <property type="evidence" value="ECO:0007669"/>
    <property type="project" value="UniProtKB-KW"/>
</dbReference>
<dbReference type="Proteomes" id="UP000835052">
    <property type="component" value="Unassembled WGS sequence"/>
</dbReference>
<dbReference type="AlphaFoldDB" id="A0A8S1HEG4"/>
<protein>
    <submittedName>
        <fullName evidence="4">Uncharacterized protein</fullName>
    </submittedName>
</protein>